<keyword evidence="1" id="KW-0812">Transmembrane</keyword>
<feature type="transmembrane region" description="Helical" evidence="1">
    <location>
        <begin position="101"/>
        <end position="120"/>
    </location>
</feature>
<name>A0A147K7Z4_9BACI</name>
<dbReference type="STRING" id="1150625.Q75_09665"/>
<keyword evidence="3" id="KW-1185">Reference proteome</keyword>
<gene>
    <name evidence="2" type="ORF">Q75_09665</name>
</gene>
<organism evidence="2 3">
    <name type="scientific">Bacillus coahuilensis p1.1.43</name>
    <dbReference type="NCBI Taxonomy" id="1150625"/>
    <lineage>
        <taxon>Bacteria</taxon>
        <taxon>Bacillati</taxon>
        <taxon>Bacillota</taxon>
        <taxon>Bacilli</taxon>
        <taxon>Bacillales</taxon>
        <taxon>Bacillaceae</taxon>
        <taxon>Bacillus</taxon>
    </lineage>
</organism>
<feature type="transmembrane region" description="Helical" evidence="1">
    <location>
        <begin position="20"/>
        <end position="46"/>
    </location>
</feature>
<feature type="transmembrane region" description="Helical" evidence="1">
    <location>
        <begin position="132"/>
        <end position="152"/>
    </location>
</feature>
<keyword evidence="1" id="KW-1133">Transmembrane helix</keyword>
<dbReference type="EMBL" id="LDYG01000030">
    <property type="protein sequence ID" value="KUP06187.1"/>
    <property type="molecule type" value="Genomic_DNA"/>
</dbReference>
<dbReference type="RefSeq" id="WP_010173516.1">
    <property type="nucleotide sequence ID" value="NZ_LDYG01000030.1"/>
</dbReference>
<evidence type="ECO:0008006" key="4">
    <source>
        <dbReference type="Google" id="ProtNLM"/>
    </source>
</evidence>
<reference evidence="2 3" key="1">
    <citation type="journal article" date="2016" name="Front. Microbiol.">
        <title>Microevolution Analysis of Bacillus coahuilensis Unveils Differences in Phosphorus Acquisition Strategies and Their Regulation.</title>
        <authorList>
            <person name="Gomez-Lunar Z."/>
            <person name="Hernandez-Gonzalez I."/>
            <person name="Rodriguez-Torres M.D."/>
            <person name="Souza V."/>
            <person name="Olmedo-Alvarez G."/>
        </authorList>
    </citation>
    <scope>NUCLEOTIDE SEQUENCE [LARGE SCALE GENOMIC DNA]</scope>
    <source>
        <strain evidence="3">p1.1.43</strain>
    </source>
</reference>
<evidence type="ECO:0000256" key="1">
    <source>
        <dbReference type="SAM" id="Phobius"/>
    </source>
</evidence>
<proteinExistence type="predicted"/>
<dbReference type="InterPro" id="IPR024563">
    <property type="entry name" value="YqhR"/>
</dbReference>
<comment type="caution">
    <text evidence="2">The sequence shown here is derived from an EMBL/GenBank/DDBJ whole genome shotgun (WGS) entry which is preliminary data.</text>
</comment>
<feature type="transmembrane region" description="Helical" evidence="1">
    <location>
        <begin position="66"/>
        <end position="89"/>
    </location>
</feature>
<dbReference type="PATRIC" id="fig|1150625.3.peg.2055"/>
<dbReference type="Proteomes" id="UP000074108">
    <property type="component" value="Unassembled WGS sequence"/>
</dbReference>
<evidence type="ECO:0000313" key="3">
    <source>
        <dbReference type="Proteomes" id="UP000074108"/>
    </source>
</evidence>
<dbReference type="AlphaFoldDB" id="A0A147K7Z4"/>
<keyword evidence="1" id="KW-0472">Membrane</keyword>
<sequence>MAQKNEKLEQNQKEKPLSFLSVVALTGFIGGLFWSSLGFICYMFHFTKLDPRIIFEPWAVGDWKSTWLGIVLSIVAYGIVSIGVAYVYYAVLRRFKSMWVGVLYGLGLFLVVFLVLHPLFKSMNPLFETDANTLITSICLYSLYGLFVGYSISYEENELRKPHNKDKEQDSSSNEVST</sequence>
<accession>A0A147K7Z4</accession>
<protein>
    <recommendedName>
        <fullName evidence="4">Membrane protein YqhR</fullName>
    </recommendedName>
</protein>
<dbReference type="Pfam" id="PF11085">
    <property type="entry name" value="YqhR"/>
    <property type="match status" value="1"/>
</dbReference>
<dbReference type="OrthoDB" id="2691442at2"/>
<evidence type="ECO:0000313" key="2">
    <source>
        <dbReference type="EMBL" id="KUP06187.1"/>
    </source>
</evidence>